<dbReference type="Proteomes" id="UP000664521">
    <property type="component" value="Unassembled WGS sequence"/>
</dbReference>
<evidence type="ECO:0000313" key="2">
    <source>
        <dbReference type="Proteomes" id="UP000664521"/>
    </source>
</evidence>
<name>A0A8H3ECP9_9LECA</name>
<organism evidence="1 2">
    <name type="scientific">Heterodermia speciosa</name>
    <dbReference type="NCBI Taxonomy" id="116794"/>
    <lineage>
        <taxon>Eukaryota</taxon>
        <taxon>Fungi</taxon>
        <taxon>Dikarya</taxon>
        <taxon>Ascomycota</taxon>
        <taxon>Pezizomycotina</taxon>
        <taxon>Lecanoromycetes</taxon>
        <taxon>OSLEUM clade</taxon>
        <taxon>Lecanoromycetidae</taxon>
        <taxon>Caliciales</taxon>
        <taxon>Physciaceae</taxon>
        <taxon>Heterodermia</taxon>
    </lineage>
</organism>
<comment type="caution">
    <text evidence="1">The sequence shown here is derived from an EMBL/GenBank/DDBJ whole genome shotgun (WGS) entry which is preliminary data.</text>
</comment>
<dbReference type="AlphaFoldDB" id="A0A8H3ECP9"/>
<evidence type="ECO:0000313" key="1">
    <source>
        <dbReference type="EMBL" id="CAF9902819.1"/>
    </source>
</evidence>
<proteinExistence type="predicted"/>
<sequence>MATLADIYTERMKCHPFGLALYHPVSSRDLRPGCVGFFDSLGCWTPIAHLEHSESLSKYGLRFPTQSLTVARTERIKGWTPKVGLEVKERSGGVELEASGLATGLPVDASLRVEYGTSADTGAVLITAAPVTRNGYHYQSPFKEWVKSNARDLLNGPLGADIKENGLFVVTQTHATEKVALTAWKNAKSKAYFGFGVGVTGLGEVSPNVQWYTGHSESGWNVHEAEAGELKVVFVGGLAYRRVWPLSNQLHRTNSPSRGTSGALTEERISVSGPGTEHLELECKTWGMPFEELEDDTSDEDASD</sequence>
<dbReference type="EMBL" id="CAJPDS010000001">
    <property type="protein sequence ID" value="CAF9902819.1"/>
    <property type="molecule type" value="Genomic_DNA"/>
</dbReference>
<accession>A0A8H3ECP9</accession>
<protein>
    <submittedName>
        <fullName evidence="1">Uncharacterized protein</fullName>
    </submittedName>
</protein>
<gene>
    <name evidence="1" type="ORF">HETSPECPRED_000022</name>
</gene>
<dbReference type="OrthoDB" id="2883672at2759"/>
<reference evidence="1" key="1">
    <citation type="submission" date="2021-03" db="EMBL/GenBank/DDBJ databases">
        <authorList>
            <person name="Tagirdzhanova G."/>
        </authorList>
    </citation>
    <scope>NUCLEOTIDE SEQUENCE</scope>
</reference>
<keyword evidence="2" id="KW-1185">Reference proteome</keyword>